<evidence type="ECO:0000313" key="3">
    <source>
        <dbReference type="Proteomes" id="UP000095287"/>
    </source>
</evidence>
<evidence type="ECO:0000313" key="4">
    <source>
        <dbReference type="WBParaSite" id="L893_g9041.t1"/>
    </source>
</evidence>
<name>A0A1I8AUK2_9BILA</name>
<dbReference type="Pfam" id="PF10328">
    <property type="entry name" value="7TM_GPCR_Srx"/>
    <property type="match status" value="1"/>
</dbReference>
<evidence type="ECO:0000256" key="1">
    <source>
        <dbReference type="SAM" id="Phobius"/>
    </source>
</evidence>
<dbReference type="Proteomes" id="UP000095287">
    <property type="component" value="Unplaced"/>
</dbReference>
<organism evidence="3 4">
    <name type="scientific">Steinernema glaseri</name>
    <dbReference type="NCBI Taxonomy" id="37863"/>
    <lineage>
        <taxon>Eukaryota</taxon>
        <taxon>Metazoa</taxon>
        <taxon>Ecdysozoa</taxon>
        <taxon>Nematoda</taxon>
        <taxon>Chromadorea</taxon>
        <taxon>Rhabditida</taxon>
        <taxon>Tylenchina</taxon>
        <taxon>Panagrolaimomorpha</taxon>
        <taxon>Strongyloidoidea</taxon>
        <taxon>Steinernematidae</taxon>
        <taxon>Steinernema</taxon>
    </lineage>
</organism>
<feature type="transmembrane region" description="Helical" evidence="1">
    <location>
        <begin position="151"/>
        <end position="173"/>
    </location>
</feature>
<dbReference type="CDD" id="cd00637">
    <property type="entry name" value="7tm_classA_rhodopsin-like"/>
    <property type="match status" value="1"/>
</dbReference>
<dbReference type="WBParaSite" id="L893_g9041.t1">
    <property type="protein sequence ID" value="L893_g9041.t1"/>
    <property type="gene ID" value="L893_g9041"/>
</dbReference>
<feature type="transmembrane region" description="Helical" evidence="1">
    <location>
        <begin position="278"/>
        <end position="300"/>
    </location>
</feature>
<feature type="transmembrane region" description="Helical" evidence="1">
    <location>
        <begin position="109"/>
        <end position="130"/>
    </location>
</feature>
<dbReference type="Gene3D" id="1.20.1070.10">
    <property type="entry name" value="Rhodopsin 7-helix transmembrane proteins"/>
    <property type="match status" value="1"/>
</dbReference>
<sequence>MPLFPILEVMPYSNQTEGSEWGRELEGRGKMSSFDTVVGLTMLLLSIVAVTVGLFNLYVIKKLPLFHTAFGCFWASRTVGEIGCNLSIMIYSAPVTIFQPKNISPNFGIAAYMVLLFFAAEACAMNQFVSANRLFAVWEPLRYARIFTKRFVTIVIIFTWIATIAIVAVYFVFPCNHLGYSPQFYNFVFVKCPNVKRDYSILTTIINRGCTSVCTLSIFFDCCTLYKIVHVKVTDKKTAKEEAFRRNVRFFAQNVTMMVILITWVITNNDTQSFSPGIFIFEFNMRIIAYLSNGLAIILFNPEVRRMAFRGGSSSMVEIKDTTTRTQNDDSNCVTIF</sequence>
<keyword evidence="1" id="KW-1133">Transmembrane helix</keyword>
<dbReference type="SUPFAM" id="SSF81321">
    <property type="entry name" value="Family A G protein-coupled receptor-like"/>
    <property type="match status" value="1"/>
</dbReference>
<keyword evidence="1" id="KW-0472">Membrane</keyword>
<keyword evidence="1" id="KW-0812">Transmembrane</keyword>
<feature type="transmembrane region" description="Helical" evidence="1">
    <location>
        <begin position="205"/>
        <end position="229"/>
    </location>
</feature>
<protein>
    <submittedName>
        <fullName evidence="4">7TM_GPCR_Srx domain-containing protein</fullName>
    </submittedName>
</protein>
<keyword evidence="3" id="KW-1185">Reference proteome</keyword>
<feature type="domain" description="7TM GPCR serpentine receptor class x (Srx)" evidence="2">
    <location>
        <begin position="46"/>
        <end position="301"/>
    </location>
</feature>
<accession>A0A1I8AUK2</accession>
<reference evidence="4" key="1">
    <citation type="submission" date="2016-11" db="UniProtKB">
        <authorList>
            <consortium name="WormBaseParasite"/>
        </authorList>
    </citation>
    <scope>IDENTIFICATION</scope>
</reference>
<feature type="transmembrane region" description="Helical" evidence="1">
    <location>
        <begin position="37"/>
        <end position="60"/>
    </location>
</feature>
<feature type="transmembrane region" description="Helical" evidence="1">
    <location>
        <begin position="250"/>
        <end position="266"/>
    </location>
</feature>
<dbReference type="PANTHER" id="PTHR23017">
    <property type="entry name" value="SERPENTINE RECEPTOR, CLASS X"/>
    <property type="match status" value="1"/>
</dbReference>
<evidence type="ECO:0000259" key="2">
    <source>
        <dbReference type="Pfam" id="PF10328"/>
    </source>
</evidence>
<dbReference type="InterPro" id="IPR019430">
    <property type="entry name" value="7TM_GPCR_serpentine_rcpt_Srx"/>
</dbReference>
<proteinExistence type="predicted"/>
<dbReference type="AlphaFoldDB" id="A0A1I8AUK2"/>